<dbReference type="InterPro" id="IPR014729">
    <property type="entry name" value="Rossmann-like_a/b/a_fold"/>
</dbReference>
<evidence type="ECO:0000256" key="1">
    <source>
        <dbReference type="ARBA" id="ARBA00005187"/>
    </source>
</evidence>
<dbReference type="OrthoDB" id="9763290at2"/>
<feature type="site" description="Important for beta-aspartyl-AMP intermediate formation" evidence="10">
    <location>
        <position position="369"/>
    </location>
</feature>
<dbReference type="SUPFAM" id="SSF52402">
    <property type="entry name" value="Adenine nucleotide alpha hydrolases-like"/>
    <property type="match status" value="1"/>
</dbReference>
<feature type="binding site" evidence="9">
    <location>
        <position position="290"/>
    </location>
    <ligand>
        <name>ATP</name>
        <dbReference type="ChEBI" id="CHEBI:30616"/>
    </ligand>
</feature>
<dbReference type="CDD" id="cd01991">
    <property type="entry name" value="Asn_synthase_B_C"/>
    <property type="match status" value="1"/>
</dbReference>
<proteinExistence type="inferred from homology"/>
<comment type="pathway">
    <text evidence="1">Amino-acid biosynthesis; L-asparagine biosynthesis; L-asparagine from L-aspartate (L-Gln route): step 1/1.</text>
</comment>
<evidence type="ECO:0000256" key="5">
    <source>
        <dbReference type="ARBA" id="ARBA00022840"/>
    </source>
</evidence>
<keyword evidence="8" id="KW-0028">Amino-acid biosynthesis</keyword>
<comment type="similarity">
    <text evidence="2">Belongs to the asparagine synthetase family.</text>
</comment>
<dbReference type="PANTHER" id="PTHR43284">
    <property type="entry name" value="ASPARAGINE SYNTHETASE (GLUTAMINE-HYDROLYZING)"/>
    <property type="match status" value="1"/>
</dbReference>
<evidence type="ECO:0000256" key="4">
    <source>
        <dbReference type="ARBA" id="ARBA00022741"/>
    </source>
</evidence>
<dbReference type="InterPro" id="IPR029055">
    <property type="entry name" value="Ntn_hydrolases_N"/>
</dbReference>
<evidence type="ECO:0000256" key="2">
    <source>
        <dbReference type="ARBA" id="ARBA00005752"/>
    </source>
</evidence>
<dbReference type="Gene3D" id="3.40.50.620">
    <property type="entry name" value="HUPs"/>
    <property type="match status" value="2"/>
</dbReference>
<keyword evidence="12" id="KW-0436">Ligase</keyword>
<dbReference type="PANTHER" id="PTHR43284:SF1">
    <property type="entry name" value="ASPARAGINE SYNTHETASE"/>
    <property type="match status" value="1"/>
</dbReference>
<dbReference type="NCBIfam" id="TIGR01536">
    <property type="entry name" value="asn_synth_AEB"/>
    <property type="match status" value="1"/>
</dbReference>
<dbReference type="EMBL" id="CP042914">
    <property type="protein sequence ID" value="QEG38978.1"/>
    <property type="molecule type" value="Genomic_DNA"/>
</dbReference>
<dbReference type="GO" id="GO:0006529">
    <property type="term" value="P:asparagine biosynthetic process"/>
    <property type="evidence" value="ECO:0007669"/>
    <property type="project" value="UniProtKB-KW"/>
</dbReference>
<dbReference type="GO" id="GO:0004066">
    <property type="term" value="F:asparagine synthase (glutamine-hydrolyzing) activity"/>
    <property type="evidence" value="ECO:0007669"/>
    <property type="project" value="UniProtKB-EC"/>
</dbReference>
<evidence type="ECO:0000259" key="11">
    <source>
        <dbReference type="PROSITE" id="PS51278"/>
    </source>
</evidence>
<dbReference type="KEGG" id="rul:UC8_09390"/>
<dbReference type="RefSeq" id="WP_068140667.1">
    <property type="nucleotide sequence ID" value="NZ_CP042914.1"/>
</dbReference>
<comment type="catalytic activity">
    <reaction evidence="7">
        <text>L-aspartate + L-glutamine + ATP + H2O = L-asparagine + L-glutamate + AMP + diphosphate + H(+)</text>
        <dbReference type="Rhea" id="RHEA:12228"/>
        <dbReference type="ChEBI" id="CHEBI:15377"/>
        <dbReference type="ChEBI" id="CHEBI:15378"/>
        <dbReference type="ChEBI" id="CHEBI:29985"/>
        <dbReference type="ChEBI" id="CHEBI:29991"/>
        <dbReference type="ChEBI" id="CHEBI:30616"/>
        <dbReference type="ChEBI" id="CHEBI:33019"/>
        <dbReference type="ChEBI" id="CHEBI:58048"/>
        <dbReference type="ChEBI" id="CHEBI:58359"/>
        <dbReference type="ChEBI" id="CHEBI:456215"/>
        <dbReference type="EC" id="6.3.5.4"/>
    </reaction>
</comment>
<dbReference type="InterPro" id="IPR006426">
    <property type="entry name" value="Asn_synth_AEB"/>
</dbReference>
<evidence type="ECO:0000256" key="3">
    <source>
        <dbReference type="ARBA" id="ARBA00012737"/>
    </source>
</evidence>
<dbReference type="PIRSF" id="PIRSF001589">
    <property type="entry name" value="Asn_synthetase_glu-h"/>
    <property type="match status" value="1"/>
</dbReference>
<dbReference type="AlphaFoldDB" id="A0A5B9QIW7"/>
<feature type="binding site" evidence="9">
    <location>
        <position position="100"/>
    </location>
    <ligand>
        <name>L-glutamine</name>
        <dbReference type="ChEBI" id="CHEBI:58359"/>
    </ligand>
</feature>
<evidence type="ECO:0000256" key="10">
    <source>
        <dbReference type="PIRSR" id="PIRSR001589-3"/>
    </source>
</evidence>
<dbReference type="GO" id="GO:0005524">
    <property type="term" value="F:ATP binding"/>
    <property type="evidence" value="ECO:0007669"/>
    <property type="project" value="UniProtKB-KW"/>
</dbReference>
<accession>A0A5B9QIW7</accession>
<evidence type="ECO:0000313" key="12">
    <source>
        <dbReference type="EMBL" id="QEG38978.1"/>
    </source>
</evidence>
<evidence type="ECO:0000256" key="7">
    <source>
        <dbReference type="ARBA" id="ARBA00048741"/>
    </source>
</evidence>
<feature type="active site" description="For GATase activity" evidence="8">
    <location>
        <position position="2"/>
    </location>
</feature>
<keyword evidence="13" id="KW-1185">Reference proteome</keyword>
<evidence type="ECO:0000256" key="6">
    <source>
        <dbReference type="ARBA" id="ARBA00022962"/>
    </source>
</evidence>
<feature type="domain" description="Glutamine amidotransferase type-2" evidence="11">
    <location>
        <begin position="2"/>
        <end position="213"/>
    </location>
</feature>
<dbReference type="Pfam" id="PF00733">
    <property type="entry name" value="Asn_synthase"/>
    <property type="match status" value="1"/>
</dbReference>
<dbReference type="EC" id="6.3.5.4" evidence="3"/>
<dbReference type="InterPro" id="IPR051786">
    <property type="entry name" value="ASN_synthetase/amidase"/>
</dbReference>
<keyword evidence="6 8" id="KW-0315">Glutamine amidotransferase</keyword>
<evidence type="ECO:0000256" key="9">
    <source>
        <dbReference type="PIRSR" id="PIRSR001589-2"/>
    </source>
</evidence>
<keyword evidence="5 9" id="KW-0067">ATP-binding</keyword>
<dbReference type="PROSITE" id="PS51278">
    <property type="entry name" value="GATASE_TYPE_2"/>
    <property type="match status" value="1"/>
</dbReference>
<protein>
    <recommendedName>
        <fullName evidence="3">asparagine synthase (glutamine-hydrolyzing)</fullName>
        <ecNumber evidence="3">6.3.5.4</ecNumber>
    </recommendedName>
</protein>
<evidence type="ECO:0000256" key="8">
    <source>
        <dbReference type="PIRSR" id="PIRSR001589-1"/>
    </source>
</evidence>
<evidence type="ECO:0000313" key="13">
    <source>
        <dbReference type="Proteomes" id="UP000325286"/>
    </source>
</evidence>
<gene>
    <name evidence="12" type="primary">asnB_4</name>
    <name evidence="12" type="ORF">UC8_09390</name>
</gene>
<dbReference type="Proteomes" id="UP000325286">
    <property type="component" value="Chromosome"/>
</dbReference>
<keyword evidence="8" id="KW-0061">Asparagine biosynthesis</keyword>
<dbReference type="InterPro" id="IPR017932">
    <property type="entry name" value="GATase_2_dom"/>
</dbReference>
<sequence length="660" mass="74204">MCGIAGILDPSRTTEALGRSVRAMNQAIKHRGPDDFGCHVQPGVAIGMRRLSIIDVAGGQQPLSNESGDIHVVCNGEIYNFADLRRDLQQRGHRFSSGSDAEVIVHLYEEYGDDCLHHLRGMFALAILDHPRQRLLIARDRLGKKPLFYAHRGNRFSFGSEMKSLLVDAPELSRPDYRSLGHFLQFAYIHEPHTIYEGIQRLPAAHFGVFDLQRGTFRIAPYWSVCFEPDDTVSEPEWAERLDACLAEAVRLRLHSEVPLGVFLSGGLDSSAVVAYASAAGLKPLKTFTIGFDRDEWDESEDAQAVAAHYGTEHHLLRLSEAELGDRFADTLQAVIRHCDEPFGDASAIPTYHISQLARQHVTVILSGDGGDELFAGYSSYRGALFAQAYRRRLPYWLGRYVLPALATTAAHVLPGRRHFQALRVAKVLRDSSLPILQAYRDKTSIWSVPQLRCLLNDDALASMDYMGSQYMPDAHWKILHSDRDLVSRLTEIDIRSYMLDDILVKVDRMSMAHALEVRSPLLDHRVVELAAQMPTSVKISGSQGKHILRKVLADKLPPRAIRKGKQGFSVPLRDWFRGRLREFVHDTLATDLPSELFNPKTVRQTLAEHQRGTVDHANRIWLLLTFASWYSQYVRGGAYSRAEVDRIPAVTAEASRCES</sequence>
<dbReference type="GO" id="GO:0005829">
    <property type="term" value="C:cytosol"/>
    <property type="evidence" value="ECO:0007669"/>
    <property type="project" value="TreeGrafter"/>
</dbReference>
<feature type="binding site" evidence="9">
    <location>
        <begin position="367"/>
        <end position="368"/>
    </location>
    <ligand>
        <name>ATP</name>
        <dbReference type="ChEBI" id="CHEBI:30616"/>
    </ligand>
</feature>
<organism evidence="12 13">
    <name type="scientific">Roseimaritima ulvae</name>
    <dbReference type="NCBI Taxonomy" id="980254"/>
    <lineage>
        <taxon>Bacteria</taxon>
        <taxon>Pseudomonadati</taxon>
        <taxon>Planctomycetota</taxon>
        <taxon>Planctomycetia</taxon>
        <taxon>Pirellulales</taxon>
        <taxon>Pirellulaceae</taxon>
        <taxon>Roseimaritima</taxon>
    </lineage>
</organism>
<reference evidence="12 13" key="1">
    <citation type="submission" date="2019-08" db="EMBL/GenBank/DDBJ databases">
        <title>Deep-cultivation of Planctomycetes and their phenomic and genomic characterization uncovers novel biology.</title>
        <authorList>
            <person name="Wiegand S."/>
            <person name="Jogler M."/>
            <person name="Boedeker C."/>
            <person name="Pinto D."/>
            <person name="Vollmers J."/>
            <person name="Rivas-Marin E."/>
            <person name="Kohn T."/>
            <person name="Peeters S.H."/>
            <person name="Heuer A."/>
            <person name="Rast P."/>
            <person name="Oberbeckmann S."/>
            <person name="Bunk B."/>
            <person name="Jeske O."/>
            <person name="Meyerdierks A."/>
            <person name="Storesund J.E."/>
            <person name="Kallscheuer N."/>
            <person name="Luecker S."/>
            <person name="Lage O.M."/>
            <person name="Pohl T."/>
            <person name="Merkel B.J."/>
            <person name="Hornburger P."/>
            <person name="Mueller R.-W."/>
            <person name="Bruemmer F."/>
            <person name="Labrenz M."/>
            <person name="Spormann A.M."/>
            <person name="Op den Camp H."/>
            <person name="Overmann J."/>
            <person name="Amann R."/>
            <person name="Jetten M.S.M."/>
            <person name="Mascher T."/>
            <person name="Medema M.H."/>
            <person name="Devos D.P."/>
            <person name="Kaster A.-K."/>
            <person name="Ovreas L."/>
            <person name="Rohde M."/>
            <person name="Galperin M.Y."/>
            <person name="Jogler C."/>
        </authorList>
    </citation>
    <scope>NUCLEOTIDE SEQUENCE [LARGE SCALE GENOMIC DNA]</scope>
    <source>
        <strain evidence="12 13">UC8</strain>
    </source>
</reference>
<name>A0A5B9QIW7_9BACT</name>
<dbReference type="Pfam" id="PF13537">
    <property type="entry name" value="GATase_7"/>
    <property type="match status" value="1"/>
</dbReference>
<dbReference type="Gene3D" id="3.60.20.10">
    <property type="entry name" value="Glutamine Phosphoribosylpyrophosphate, subunit 1, domain 1"/>
    <property type="match status" value="1"/>
</dbReference>
<dbReference type="InterPro" id="IPR033738">
    <property type="entry name" value="AsnB_N"/>
</dbReference>
<keyword evidence="4 9" id="KW-0547">Nucleotide-binding</keyword>
<dbReference type="InterPro" id="IPR001962">
    <property type="entry name" value="Asn_synthase"/>
</dbReference>
<dbReference type="SUPFAM" id="SSF56235">
    <property type="entry name" value="N-terminal nucleophile aminohydrolases (Ntn hydrolases)"/>
    <property type="match status" value="1"/>
</dbReference>
<dbReference type="CDD" id="cd00712">
    <property type="entry name" value="AsnB"/>
    <property type="match status" value="1"/>
</dbReference>